<comment type="subcellular location">
    <subcellularLocation>
        <location evidence="1">Cytoplasm</location>
    </subcellularLocation>
</comment>
<evidence type="ECO:0000256" key="7">
    <source>
        <dbReference type="ARBA" id="ARBA00022741"/>
    </source>
</evidence>
<dbReference type="NCBIfam" id="TIGR00150">
    <property type="entry name" value="T6A_YjeE"/>
    <property type="match status" value="1"/>
</dbReference>
<evidence type="ECO:0000313" key="12">
    <source>
        <dbReference type="Proteomes" id="UP000736328"/>
    </source>
</evidence>
<dbReference type="PANTHER" id="PTHR33540:SF2">
    <property type="entry name" value="TRNA THREONYLCARBAMOYLADENOSINE BIOSYNTHESIS PROTEIN TSAE"/>
    <property type="match status" value="1"/>
</dbReference>
<keyword evidence="6" id="KW-0479">Metal-binding</keyword>
<evidence type="ECO:0000256" key="3">
    <source>
        <dbReference type="ARBA" id="ARBA00019010"/>
    </source>
</evidence>
<dbReference type="SUPFAM" id="SSF52540">
    <property type="entry name" value="P-loop containing nucleoside triphosphate hydrolases"/>
    <property type="match status" value="1"/>
</dbReference>
<dbReference type="GO" id="GO:0046872">
    <property type="term" value="F:metal ion binding"/>
    <property type="evidence" value="ECO:0007669"/>
    <property type="project" value="UniProtKB-KW"/>
</dbReference>
<evidence type="ECO:0000256" key="8">
    <source>
        <dbReference type="ARBA" id="ARBA00022840"/>
    </source>
</evidence>
<gene>
    <name evidence="11" type="primary">tsaE</name>
    <name evidence="11" type="ORF">HY768_07210</name>
</gene>
<dbReference type="PANTHER" id="PTHR33540">
    <property type="entry name" value="TRNA THREONYLCARBAMOYLADENOSINE BIOSYNTHESIS PROTEIN TSAE"/>
    <property type="match status" value="1"/>
</dbReference>
<keyword evidence="9" id="KW-0460">Magnesium</keyword>
<evidence type="ECO:0000256" key="9">
    <source>
        <dbReference type="ARBA" id="ARBA00022842"/>
    </source>
</evidence>
<dbReference type="Proteomes" id="UP000736328">
    <property type="component" value="Unassembled WGS sequence"/>
</dbReference>
<accession>A0A933I9D6</accession>
<dbReference type="GO" id="GO:0002949">
    <property type="term" value="P:tRNA threonylcarbamoyladenosine modification"/>
    <property type="evidence" value="ECO:0007669"/>
    <property type="project" value="InterPro"/>
</dbReference>
<dbReference type="GO" id="GO:0005737">
    <property type="term" value="C:cytoplasm"/>
    <property type="evidence" value="ECO:0007669"/>
    <property type="project" value="UniProtKB-SubCell"/>
</dbReference>
<reference evidence="11" key="1">
    <citation type="submission" date="2020-07" db="EMBL/GenBank/DDBJ databases">
        <title>Huge and variable diversity of episymbiotic CPR bacteria and DPANN archaea in groundwater ecosystems.</title>
        <authorList>
            <person name="He C.Y."/>
            <person name="Keren R."/>
            <person name="Whittaker M."/>
            <person name="Farag I.F."/>
            <person name="Doudna J."/>
            <person name="Cate J.H.D."/>
            <person name="Banfield J.F."/>
        </authorList>
    </citation>
    <scope>NUCLEOTIDE SEQUENCE</scope>
    <source>
        <strain evidence="11">NC_groundwater_1520_Pr4_B-0.1um_53_5</strain>
    </source>
</reference>
<dbReference type="Pfam" id="PF02367">
    <property type="entry name" value="TsaE"/>
    <property type="match status" value="1"/>
</dbReference>
<dbReference type="AlphaFoldDB" id="A0A933I9D6"/>
<comment type="caution">
    <text evidence="11">The sequence shown here is derived from an EMBL/GenBank/DDBJ whole genome shotgun (WGS) entry which is preliminary data.</text>
</comment>
<comment type="similarity">
    <text evidence="2">Belongs to the TsaE family.</text>
</comment>
<keyword evidence="8" id="KW-0067">ATP-binding</keyword>
<keyword evidence="7" id="KW-0547">Nucleotide-binding</keyword>
<evidence type="ECO:0000256" key="5">
    <source>
        <dbReference type="ARBA" id="ARBA00022694"/>
    </source>
</evidence>
<evidence type="ECO:0000256" key="6">
    <source>
        <dbReference type="ARBA" id="ARBA00022723"/>
    </source>
</evidence>
<dbReference type="InterPro" id="IPR003442">
    <property type="entry name" value="T6A_TsaE"/>
</dbReference>
<protein>
    <recommendedName>
        <fullName evidence="3">tRNA threonylcarbamoyladenosine biosynthesis protein TsaE</fullName>
    </recommendedName>
    <alternativeName>
        <fullName evidence="10">t(6)A37 threonylcarbamoyladenosine biosynthesis protein TsaE</fullName>
    </alternativeName>
</protein>
<evidence type="ECO:0000256" key="2">
    <source>
        <dbReference type="ARBA" id="ARBA00007599"/>
    </source>
</evidence>
<dbReference type="InterPro" id="IPR027417">
    <property type="entry name" value="P-loop_NTPase"/>
</dbReference>
<dbReference type="Gene3D" id="3.40.50.300">
    <property type="entry name" value="P-loop containing nucleotide triphosphate hydrolases"/>
    <property type="match status" value="1"/>
</dbReference>
<proteinExistence type="inferred from homology"/>
<sequence length="155" mass="17449">MKNKLTLSNITTTNSAEQTQTFGQSLAVRLLPGDVVCLWGDLGAGKTTLAQGICQGLQSKEIAVSPSYGLIHEYRGIYDIYHLDLYRLGNSAQAEEIGITDYLYGQGISIIEWPERIRDILPSQRLDIFLTRLDQQTRKIELKASGKNWNDRFNN</sequence>
<name>A0A933I9D6_UNCT6</name>
<dbReference type="GO" id="GO:0005524">
    <property type="term" value="F:ATP binding"/>
    <property type="evidence" value="ECO:0007669"/>
    <property type="project" value="UniProtKB-KW"/>
</dbReference>
<organism evidence="11 12">
    <name type="scientific">candidate division TA06 bacterium</name>
    <dbReference type="NCBI Taxonomy" id="2250710"/>
    <lineage>
        <taxon>Bacteria</taxon>
        <taxon>Bacteria division TA06</taxon>
    </lineage>
</organism>
<evidence type="ECO:0000256" key="1">
    <source>
        <dbReference type="ARBA" id="ARBA00004496"/>
    </source>
</evidence>
<evidence type="ECO:0000256" key="10">
    <source>
        <dbReference type="ARBA" id="ARBA00032441"/>
    </source>
</evidence>
<evidence type="ECO:0000256" key="4">
    <source>
        <dbReference type="ARBA" id="ARBA00022490"/>
    </source>
</evidence>
<keyword evidence="4" id="KW-0963">Cytoplasm</keyword>
<evidence type="ECO:0000313" key="11">
    <source>
        <dbReference type="EMBL" id="MBI4726997.1"/>
    </source>
</evidence>
<keyword evidence="5" id="KW-0819">tRNA processing</keyword>
<dbReference type="EMBL" id="JACQXR010000093">
    <property type="protein sequence ID" value="MBI4726997.1"/>
    <property type="molecule type" value="Genomic_DNA"/>
</dbReference>